<reference evidence="3" key="1">
    <citation type="submission" date="2011-05" db="EMBL/GenBank/DDBJ databases">
        <authorList>
            <person name="Richards S.R."/>
            <person name="Qu J."/>
            <person name="Jiang H."/>
            <person name="Jhangiani S.N."/>
            <person name="Agravi P."/>
            <person name="Goodspeed R."/>
            <person name="Gross S."/>
            <person name="Mandapat C."/>
            <person name="Jackson L."/>
            <person name="Mathew T."/>
            <person name="Pu L."/>
            <person name="Thornton R."/>
            <person name="Saada N."/>
            <person name="Wilczek-Boney K.B."/>
            <person name="Lee S."/>
            <person name="Kovar C."/>
            <person name="Wu Y."/>
            <person name="Scherer S.E."/>
            <person name="Worley K.C."/>
            <person name="Muzny D.M."/>
            <person name="Gibbs R."/>
        </authorList>
    </citation>
    <scope>NUCLEOTIDE SEQUENCE</scope>
    <source>
        <strain evidence="3">Brora</strain>
    </source>
</reference>
<dbReference type="EMBL" id="JH431971">
    <property type="status" value="NOT_ANNOTATED_CDS"/>
    <property type="molecule type" value="Genomic_DNA"/>
</dbReference>
<proteinExistence type="predicted"/>
<evidence type="ECO:0000313" key="3">
    <source>
        <dbReference type="Proteomes" id="UP000014500"/>
    </source>
</evidence>
<feature type="compositionally biased region" description="Basic residues" evidence="1">
    <location>
        <begin position="1"/>
        <end position="12"/>
    </location>
</feature>
<evidence type="ECO:0000313" key="2">
    <source>
        <dbReference type="EnsemblMetazoa" id="SMAR010321-PA"/>
    </source>
</evidence>
<keyword evidence="3" id="KW-1185">Reference proteome</keyword>
<dbReference type="EnsemblMetazoa" id="SMAR010321-RA">
    <property type="protein sequence ID" value="SMAR010321-PA"/>
    <property type="gene ID" value="SMAR010321"/>
</dbReference>
<feature type="region of interest" description="Disordered" evidence="1">
    <location>
        <begin position="1"/>
        <end position="21"/>
    </location>
</feature>
<dbReference type="AlphaFoldDB" id="T1J9C5"/>
<protein>
    <submittedName>
        <fullName evidence="2">Uncharacterized protein</fullName>
    </submittedName>
</protein>
<organism evidence="2 3">
    <name type="scientific">Strigamia maritima</name>
    <name type="common">European centipede</name>
    <name type="synonym">Geophilus maritimus</name>
    <dbReference type="NCBI Taxonomy" id="126957"/>
    <lineage>
        <taxon>Eukaryota</taxon>
        <taxon>Metazoa</taxon>
        <taxon>Ecdysozoa</taxon>
        <taxon>Arthropoda</taxon>
        <taxon>Myriapoda</taxon>
        <taxon>Chilopoda</taxon>
        <taxon>Pleurostigmophora</taxon>
        <taxon>Geophilomorpha</taxon>
        <taxon>Linotaeniidae</taxon>
        <taxon>Strigamia</taxon>
    </lineage>
</organism>
<accession>T1J9C5</accession>
<dbReference type="HOGENOM" id="CLU_1498150_0_0_1"/>
<dbReference type="Proteomes" id="UP000014500">
    <property type="component" value="Unassembled WGS sequence"/>
</dbReference>
<name>T1J9C5_STRMM</name>
<reference evidence="2" key="2">
    <citation type="submission" date="2015-02" db="UniProtKB">
        <authorList>
            <consortium name="EnsemblMetazoa"/>
        </authorList>
    </citation>
    <scope>IDENTIFICATION</scope>
</reference>
<evidence type="ECO:0000256" key="1">
    <source>
        <dbReference type="SAM" id="MobiDB-lite"/>
    </source>
</evidence>
<sequence>MNKLYSKKKKERKHDYSKTRVRSESKSKMQFLEKFTKDFKSVGLVEWFTFWIKVWLKFSVPMAFAQKNTSENDGCKPFSAPAAENVITTLRNYINKVSECYPHHYFFLQMLQNLLNKVLMQTQHGFAGMPKKENQKNINNWLMEKFHSTLKRLEQLFVGTVNKLLPKSESNGFQYLKVIN</sequence>